<evidence type="ECO:0000256" key="7">
    <source>
        <dbReference type="SAM" id="MobiDB-lite"/>
    </source>
</evidence>
<keyword evidence="4 6" id="KW-0802">TPR repeat</keyword>
<dbReference type="SUPFAM" id="SSF48452">
    <property type="entry name" value="TPR-like"/>
    <property type="match status" value="2"/>
</dbReference>
<dbReference type="RefSeq" id="XP_067081446.1">
    <property type="nucleotide sequence ID" value="XM_067225345.1"/>
</dbReference>
<evidence type="ECO:0000256" key="6">
    <source>
        <dbReference type="PROSITE-ProRule" id="PRU00339"/>
    </source>
</evidence>
<dbReference type="PANTHER" id="PTHR46630:SF1">
    <property type="entry name" value="TETRATRICOPEPTIDE REPEAT PROTEIN 29"/>
    <property type="match status" value="1"/>
</dbReference>
<keyword evidence="3" id="KW-0677">Repeat</keyword>
<dbReference type="EMBL" id="CZPT02001506">
    <property type="protein sequence ID" value="SCU70673.1"/>
    <property type="molecule type" value="Genomic_DNA"/>
</dbReference>
<evidence type="ECO:0000256" key="4">
    <source>
        <dbReference type="ARBA" id="ARBA00022803"/>
    </source>
</evidence>
<comment type="caution">
    <text evidence="8">The sequence shown here is derived from an EMBL/GenBank/DDBJ whole genome shotgun (WGS) entry which is preliminary data.</text>
</comment>
<sequence>MASVGPVKTKTVTLKELTPPIPSPEKSACKGAKPDSNHMALVPVKPSQPGSGKLITRTRLQRDSLISQQQRDALVVSSFGIGTTRHGQPDNTTSSIKDGFSTAAGGVNCASVVVAQSEKDSVRFHLCVDALAEGCVNTFIHLFHLSHRDPVCVDQLAQTLFTIPDEKLVWVKSQLAAVEVLRRQSEFRDVCERCQLLADYFESERDCDEAAWHYDVALRIAMESLDRPLEQEVRLSFGAFFERHKQLRKAIALFEEVYHLAMALNDVETAVEANYRLIRTYLSLSAELKDTNPKEAISFLERALDMSQRVKSSKDEADSLHALGNIYESMGDFRRALEYQKRFFEVARAANLVEREKRASLCVASMQERMNMTDEAVHSLQCALELSEKAADIEGVYRATMQLGQAYDSSGDHEKALMSYRANFGAARKLNNSDLTDQARVALGFALGEHYLKHAGGGRGYVPIVCDDVKAQLEWMSNGIL</sequence>
<dbReference type="Gene3D" id="1.25.40.10">
    <property type="entry name" value="Tetratricopeptide repeat domain"/>
    <property type="match status" value="2"/>
</dbReference>
<protein>
    <recommendedName>
        <fullName evidence="5">Tetratricopeptide repeat protein 29</fullName>
    </recommendedName>
</protein>
<evidence type="ECO:0000256" key="1">
    <source>
        <dbReference type="ARBA" id="ARBA00004496"/>
    </source>
</evidence>
<feature type="region of interest" description="Disordered" evidence="7">
    <location>
        <begin position="1"/>
        <end position="53"/>
    </location>
</feature>
<accession>A0A1G4IEZ3</accession>
<dbReference type="PANTHER" id="PTHR46630">
    <property type="entry name" value="TETRATRICOPEPTIDE REPEAT PROTEIN 29"/>
    <property type="match status" value="1"/>
</dbReference>
<dbReference type="Pfam" id="PF13181">
    <property type="entry name" value="TPR_8"/>
    <property type="match status" value="1"/>
</dbReference>
<evidence type="ECO:0000256" key="5">
    <source>
        <dbReference type="ARBA" id="ARBA00040665"/>
    </source>
</evidence>
<evidence type="ECO:0000256" key="3">
    <source>
        <dbReference type="ARBA" id="ARBA00022737"/>
    </source>
</evidence>
<keyword evidence="9" id="KW-1185">Reference proteome</keyword>
<dbReference type="AlphaFoldDB" id="A0A1G4IEZ3"/>
<dbReference type="Proteomes" id="UP000195570">
    <property type="component" value="Unassembled WGS sequence"/>
</dbReference>
<dbReference type="GO" id="GO:0003341">
    <property type="term" value="P:cilium movement"/>
    <property type="evidence" value="ECO:0007669"/>
    <property type="project" value="TreeGrafter"/>
</dbReference>
<evidence type="ECO:0000256" key="2">
    <source>
        <dbReference type="ARBA" id="ARBA00022490"/>
    </source>
</evidence>
<dbReference type="Pfam" id="PF13424">
    <property type="entry name" value="TPR_12"/>
    <property type="match status" value="1"/>
</dbReference>
<dbReference type="VEuPathDB" id="TriTrypDB:TEOVI_000224700"/>
<comment type="subcellular location">
    <subcellularLocation>
        <location evidence="1">Cytoplasm</location>
    </subcellularLocation>
</comment>
<dbReference type="GO" id="GO:0005929">
    <property type="term" value="C:cilium"/>
    <property type="evidence" value="ECO:0007669"/>
    <property type="project" value="TreeGrafter"/>
</dbReference>
<dbReference type="PROSITE" id="PS50005">
    <property type="entry name" value="TPR"/>
    <property type="match status" value="1"/>
</dbReference>
<evidence type="ECO:0000313" key="8">
    <source>
        <dbReference type="EMBL" id="SCU70673.1"/>
    </source>
</evidence>
<gene>
    <name evidence="8" type="ORF">TEOVI_000224700</name>
</gene>
<dbReference type="SMR" id="A0A1G4IEZ3"/>
<name>A0A1G4IEZ3_TRYEQ</name>
<organism evidence="8 9">
    <name type="scientific">Trypanosoma equiperdum</name>
    <dbReference type="NCBI Taxonomy" id="5694"/>
    <lineage>
        <taxon>Eukaryota</taxon>
        <taxon>Discoba</taxon>
        <taxon>Euglenozoa</taxon>
        <taxon>Kinetoplastea</taxon>
        <taxon>Metakinetoplastina</taxon>
        <taxon>Trypanosomatida</taxon>
        <taxon>Trypanosomatidae</taxon>
        <taxon>Trypanosoma</taxon>
    </lineage>
</organism>
<dbReference type="GeneID" id="92376187"/>
<dbReference type="InterPro" id="IPR019734">
    <property type="entry name" value="TPR_rpt"/>
</dbReference>
<dbReference type="GO" id="GO:0005737">
    <property type="term" value="C:cytoplasm"/>
    <property type="evidence" value="ECO:0007669"/>
    <property type="project" value="UniProtKB-SubCell"/>
</dbReference>
<dbReference type="InterPro" id="IPR011990">
    <property type="entry name" value="TPR-like_helical_dom_sf"/>
</dbReference>
<proteinExistence type="predicted"/>
<feature type="repeat" description="TPR" evidence="6">
    <location>
        <begin position="317"/>
        <end position="350"/>
    </location>
</feature>
<feature type="compositionally biased region" description="Low complexity" evidence="7">
    <location>
        <begin position="1"/>
        <end position="18"/>
    </location>
</feature>
<reference evidence="8" key="1">
    <citation type="submission" date="2016-09" db="EMBL/GenBank/DDBJ databases">
        <authorList>
            <person name="Hebert L."/>
            <person name="Moumen B."/>
        </authorList>
    </citation>
    <scope>NUCLEOTIDE SEQUENCE [LARGE SCALE GENOMIC DNA]</scope>
    <source>
        <strain evidence="8">OVI</strain>
    </source>
</reference>
<dbReference type="InterPro" id="IPR051476">
    <property type="entry name" value="Bac_ResReg_Asp_Phosphatase"/>
</dbReference>
<keyword evidence="2" id="KW-0963">Cytoplasm</keyword>
<evidence type="ECO:0000313" key="9">
    <source>
        <dbReference type="Proteomes" id="UP000195570"/>
    </source>
</evidence>